<feature type="transmembrane region" description="Helical" evidence="5">
    <location>
        <begin position="95"/>
        <end position="115"/>
    </location>
</feature>
<feature type="transmembrane region" description="Helical" evidence="5">
    <location>
        <begin position="122"/>
        <end position="139"/>
    </location>
</feature>
<evidence type="ECO:0000256" key="5">
    <source>
        <dbReference type="SAM" id="Phobius"/>
    </source>
</evidence>
<evidence type="ECO:0000259" key="7">
    <source>
        <dbReference type="Pfam" id="PF00892"/>
    </source>
</evidence>
<evidence type="ECO:0000313" key="8">
    <source>
        <dbReference type="EMBL" id="EWH12065.1"/>
    </source>
</evidence>
<keyword evidence="3 5" id="KW-1133">Transmembrane helix</keyword>
<dbReference type="InterPro" id="IPR050638">
    <property type="entry name" value="AA-Vitamin_Transporters"/>
</dbReference>
<evidence type="ECO:0000256" key="6">
    <source>
        <dbReference type="SAM" id="SignalP"/>
    </source>
</evidence>
<dbReference type="GO" id="GO:0016020">
    <property type="term" value="C:membrane"/>
    <property type="evidence" value="ECO:0007669"/>
    <property type="project" value="UniProtKB-SubCell"/>
</dbReference>
<feature type="transmembrane region" description="Helical" evidence="5">
    <location>
        <begin position="145"/>
        <end position="166"/>
    </location>
</feature>
<gene>
    <name evidence="8" type="ORF">DS2_00035</name>
</gene>
<evidence type="ECO:0000256" key="3">
    <source>
        <dbReference type="ARBA" id="ARBA00022989"/>
    </source>
</evidence>
<proteinExistence type="predicted"/>
<dbReference type="Pfam" id="PF00892">
    <property type="entry name" value="EamA"/>
    <property type="match status" value="1"/>
</dbReference>
<feature type="transmembrane region" description="Helical" evidence="5">
    <location>
        <begin position="265"/>
        <end position="283"/>
    </location>
</feature>
<feature type="transmembrane region" description="Helical" evidence="5">
    <location>
        <begin position="240"/>
        <end position="259"/>
    </location>
</feature>
<dbReference type="SUPFAM" id="SSF103481">
    <property type="entry name" value="Multidrug resistance efflux transporter EmrE"/>
    <property type="match status" value="2"/>
</dbReference>
<evidence type="ECO:0000313" key="9">
    <source>
        <dbReference type="Proteomes" id="UP000019276"/>
    </source>
</evidence>
<dbReference type="Proteomes" id="UP000019276">
    <property type="component" value="Unassembled WGS sequence"/>
</dbReference>
<feature type="domain" description="EamA" evidence="7">
    <location>
        <begin position="148"/>
        <end position="282"/>
    </location>
</feature>
<keyword evidence="4 5" id="KW-0472">Membrane</keyword>
<dbReference type="InterPro" id="IPR000620">
    <property type="entry name" value="EamA_dom"/>
</dbReference>
<evidence type="ECO:0000256" key="4">
    <source>
        <dbReference type="ARBA" id="ARBA00023136"/>
    </source>
</evidence>
<dbReference type="EMBL" id="ARZY01000001">
    <property type="protein sequence ID" value="EWH12065.1"/>
    <property type="molecule type" value="Genomic_DNA"/>
</dbReference>
<sequence length="291" mass="30953">MKSFCLTTLALSAFAGNSVLCRLALANQTIDATSFALIRLLSGILVLWLLVTISKQNNQSLTNRKFSWSSWLPAISLFVYALSFSFAYINLDTGTGALILFGAVQISMLAFALYSGESLSKLAMLGFLFAVLGFIYLVAPSLSSPSFSGFILMTISGLAWAAYTLLGKGASNPLKDTYINFLYTLPFICIAGFISYQVNPQFVDISINGLLLAIASGAITSAVGYAIWYAALKYLTSSSAAVLQLLVPVLAAFGGIVFAGELLTIHFIIASLMILGGILLVSLKPAKSKIA</sequence>
<dbReference type="PANTHER" id="PTHR32322:SF9">
    <property type="entry name" value="AMINO-ACID METABOLITE EFFLUX PUMP-RELATED"/>
    <property type="match status" value="1"/>
</dbReference>
<feature type="transmembrane region" description="Helical" evidence="5">
    <location>
        <begin position="178"/>
        <end position="198"/>
    </location>
</feature>
<feature type="transmembrane region" description="Helical" evidence="5">
    <location>
        <begin position="66"/>
        <end position="89"/>
    </location>
</feature>
<feature type="chain" id="PRO_5012090755" description="EamA domain-containing protein" evidence="6">
    <location>
        <begin position="16"/>
        <end position="291"/>
    </location>
</feature>
<dbReference type="InterPro" id="IPR037185">
    <property type="entry name" value="EmrE-like"/>
</dbReference>
<keyword evidence="2 5" id="KW-0812">Transmembrane</keyword>
<feature type="transmembrane region" description="Helical" evidence="5">
    <location>
        <begin position="210"/>
        <end position="228"/>
    </location>
</feature>
<dbReference type="PANTHER" id="PTHR32322">
    <property type="entry name" value="INNER MEMBRANE TRANSPORTER"/>
    <property type="match status" value="1"/>
</dbReference>
<comment type="subcellular location">
    <subcellularLocation>
        <location evidence="1">Membrane</location>
        <topology evidence="1">Multi-pass membrane protein</topology>
    </subcellularLocation>
</comment>
<dbReference type="eggNOG" id="COG0697">
    <property type="taxonomic scope" value="Bacteria"/>
</dbReference>
<reference evidence="8 9" key="1">
    <citation type="journal article" date="2014" name="Genome Announc.">
        <title>Draft Genome Sequence of the Agar-Degrading Bacterium Catenovulum sp. Strain DS-2, Isolated from Intestines of Haliotis diversicolor.</title>
        <authorList>
            <person name="Shan D."/>
            <person name="Li X."/>
            <person name="Gu Z."/>
            <person name="Wei G."/>
            <person name="Gao Z."/>
            <person name="Shao Z."/>
        </authorList>
    </citation>
    <scope>NUCLEOTIDE SEQUENCE [LARGE SCALE GENOMIC DNA]</scope>
    <source>
        <strain evidence="8 9">DS-2</strain>
    </source>
</reference>
<keyword evidence="9" id="KW-1185">Reference proteome</keyword>
<comment type="caution">
    <text evidence="8">The sequence shown here is derived from an EMBL/GenBank/DDBJ whole genome shotgun (WGS) entry which is preliminary data.</text>
</comment>
<evidence type="ECO:0000256" key="2">
    <source>
        <dbReference type="ARBA" id="ARBA00022692"/>
    </source>
</evidence>
<protein>
    <recommendedName>
        <fullName evidence="7">EamA domain-containing protein</fullName>
    </recommendedName>
</protein>
<name>W7R358_9ALTE</name>
<keyword evidence="6" id="KW-0732">Signal</keyword>
<organism evidence="8 9">
    <name type="scientific">Catenovulum agarivorans DS-2</name>
    <dbReference type="NCBI Taxonomy" id="1328313"/>
    <lineage>
        <taxon>Bacteria</taxon>
        <taxon>Pseudomonadati</taxon>
        <taxon>Pseudomonadota</taxon>
        <taxon>Gammaproteobacteria</taxon>
        <taxon>Alteromonadales</taxon>
        <taxon>Alteromonadaceae</taxon>
        <taxon>Catenovulum</taxon>
    </lineage>
</organism>
<evidence type="ECO:0000256" key="1">
    <source>
        <dbReference type="ARBA" id="ARBA00004141"/>
    </source>
</evidence>
<dbReference type="RefSeq" id="WP_200870103.1">
    <property type="nucleotide sequence ID" value="NZ_ARZY01000001.1"/>
</dbReference>
<dbReference type="STRING" id="1328313.DS2_00035"/>
<feature type="signal peptide" evidence="6">
    <location>
        <begin position="1"/>
        <end position="15"/>
    </location>
</feature>
<dbReference type="AlphaFoldDB" id="W7R358"/>
<feature type="transmembrane region" description="Helical" evidence="5">
    <location>
        <begin position="36"/>
        <end position="54"/>
    </location>
</feature>
<accession>W7R358</accession>